<dbReference type="AlphaFoldDB" id="A0A6A6WQW4"/>
<evidence type="ECO:0000256" key="4">
    <source>
        <dbReference type="ARBA" id="ARBA00022525"/>
    </source>
</evidence>
<keyword evidence="9 15" id="KW-0378">Hydrolase</keyword>
<organism evidence="18 19">
    <name type="scientific">Melanomma pulvis-pyrius CBS 109.77</name>
    <dbReference type="NCBI Taxonomy" id="1314802"/>
    <lineage>
        <taxon>Eukaryota</taxon>
        <taxon>Fungi</taxon>
        <taxon>Dikarya</taxon>
        <taxon>Ascomycota</taxon>
        <taxon>Pezizomycotina</taxon>
        <taxon>Dothideomycetes</taxon>
        <taxon>Pleosporomycetidae</taxon>
        <taxon>Pleosporales</taxon>
        <taxon>Melanommataceae</taxon>
        <taxon>Melanomma</taxon>
    </lineage>
</organism>
<dbReference type="Pfam" id="PF02102">
    <property type="entry name" value="Peptidase_M35"/>
    <property type="match status" value="1"/>
</dbReference>
<keyword evidence="7 14" id="KW-0479">Metal-binding</keyword>
<dbReference type="SUPFAM" id="SSF55486">
    <property type="entry name" value="Metalloproteases ('zincins'), catalytic domain"/>
    <property type="match status" value="1"/>
</dbReference>
<dbReference type="EMBL" id="MU002516">
    <property type="protein sequence ID" value="KAF2786217.1"/>
    <property type="molecule type" value="Genomic_DNA"/>
</dbReference>
<feature type="domain" description="Lysine-specific metallo-endopeptidase" evidence="17">
    <location>
        <begin position="203"/>
        <end position="342"/>
    </location>
</feature>
<evidence type="ECO:0000259" key="17">
    <source>
        <dbReference type="SMART" id="SM01351"/>
    </source>
</evidence>
<keyword evidence="10 14" id="KW-0862">Zinc</keyword>
<evidence type="ECO:0000313" key="18">
    <source>
        <dbReference type="EMBL" id="KAF2786217.1"/>
    </source>
</evidence>
<comment type="catalytic activity">
    <reaction evidence="1 15">
        <text>Preferential cleavage of bonds with hydrophobic residues in P1'. Also 3-Asn-|-Gln-4 and 8-Gly-|-Ser-9 bonds in insulin B chain.</text>
        <dbReference type="EC" id="3.4.24.39"/>
    </reaction>
</comment>
<keyword evidence="19" id="KW-1185">Reference proteome</keyword>
<dbReference type="PANTHER" id="PTHR37016:SF2">
    <property type="entry name" value="NEUTRAL PROTEASE 2 HOMOLOG SNOG_02177"/>
    <property type="match status" value="1"/>
</dbReference>
<evidence type="ECO:0000256" key="13">
    <source>
        <dbReference type="PIRSR" id="PIRSR601384-1"/>
    </source>
</evidence>
<keyword evidence="8 16" id="KW-0732">Signal</keyword>
<comment type="subcellular location">
    <subcellularLocation>
        <location evidence="2 15">Secreted</location>
    </subcellularLocation>
</comment>
<dbReference type="InterPro" id="IPR029463">
    <property type="entry name" value="Lys_MEP"/>
</dbReference>
<keyword evidence="11 15" id="KW-0482">Metalloprotease</keyword>
<keyword evidence="4 15" id="KW-0964">Secreted</keyword>
<evidence type="ECO:0000256" key="14">
    <source>
        <dbReference type="PIRSR" id="PIRSR601384-2"/>
    </source>
</evidence>
<dbReference type="CDD" id="cd11008">
    <property type="entry name" value="M35_deuterolysin_like"/>
    <property type="match status" value="1"/>
</dbReference>
<feature type="active site" evidence="13">
    <location>
        <position position="301"/>
    </location>
</feature>
<dbReference type="OrthoDB" id="412874at2759"/>
<accession>A0A6A6WQW4</accession>
<name>A0A6A6WQW4_9PLEO</name>
<keyword evidence="12" id="KW-0865">Zymogen</keyword>
<evidence type="ECO:0000256" key="2">
    <source>
        <dbReference type="ARBA" id="ARBA00004613"/>
    </source>
</evidence>
<comment type="similarity">
    <text evidence="3 15">Belongs to the peptidase M35 family.</text>
</comment>
<feature type="chain" id="PRO_5025509652" description="Neutral protease 2" evidence="16">
    <location>
        <begin position="16"/>
        <end position="348"/>
    </location>
</feature>
<proteinExistence type="inferred from homology"/>
<keyword evidence="6 15" id="KW-0165">Cleavage on pair of basic residues</keyword>
<feature type="binding site" evidence="14">
    <location>
        <position position="300"/>
    </location>
    <ligand>
        <name>Zn(2+)</name>
        <dbReference type="ChEBI" id="CHEBI:29105"/>
        <note>catalytic</note>
    </ligand>
</feature>
<dbReference type="InterPro" id="IPR050414">
    <property type="entry name" value="Fungal_M35_metalloproteases"/>
</dbReference>
<protein>
    <recommendedName>
        <fullName evidence="15">Neutral protease 2</fullName>
        <ecNumber evidence="15">3.4.24.39</ecNumber>
    </recommendedName>
    <alternativeName>
        <fullName evidence="15">Deuterolysin</fullName>
    </alternativeName>
</protein>
<dbReference type="GO" id="GO:0046872">
    <property type="term" value="F:metal ion binding"/>
    <property type="evidence" value="ECO:0007669"/>
    <property type="project" value="UniProtKB-KW"/>
</dbReference>
<feature type="binding site" evidence="14">
    <location>
        <position position="304"/>
    </location>
    <ligand>
        <name>Zn(2+)</name>
        <dbReference type="ChEBI" id="CHEBI:29105"/>
        <note>catalytic</note>
    </ligand>
</feature>
<evidence type="ECO:0000256" key="9">
    <source>
        <dbReference type="ARBA" id="ARBA00022801"/>
    </source>
</evidence>
<evidence type="ECO:0000256" key="7">
    <source>
        <dbReference type="ARBA" id="ARBA00022723"/>
    </source>
</evidence>
<dbReference type="EC" id="3.4.24.39" evidence="15"/>
<dbReference type="GO" id="GO:0005576">
    <property type="term" value="C:extracellular region"/>
    <property type="evidence" value="ECO:0007669"/>
    <property type="project" value="UniProtKB-SubCell"/>
</dbReference>
<dbReference type="InterPro" id="IPR024079">
    <property type="entry name" value="MetalloPept_cat_dom_sf"/>
</dbReference>
<dbReference type="Gene3D" id="2.60.40.2970">
    <property type="match status" value="1"/>
</dbReference>
<evidence type="ECO:0000256" key="8">
    <source>
        <dbReference type="ARBA" id="ARBA00022729"/>
    </source>
</evidence>
<dbReference type="Gene3D" id="3.40.390.10">
    <property type="entry name" value="Collagenase (Catalytic Domain)"/>
    <property type="match status" value="1"/>
</dbReference>
<dbReference type="Proteomes" id="UP000799757">
    <property type="component" value="Unassembled WGS sequence"/>
</dbReference>
<reference evidence="18" key="1">
    <citation type="journal article" date="2020" name="Stud. Mycol.">
        <title>101 Dothideomycetes genomes: a test case for predicting lifestyles and emergence of pathogens.</title>
        <authorList>
            <person name="Haridas S."/>
            <person name="Albert R."/>
            <person name="Binder M."/>
            <person name="Bloem J."/>
            <person name="Labutti K."/>
            <person name="Salamov A."/>
            <person name="Andreopoulos B."/>
            <person name="Baker S."/>
            <person name="Barry K."/>
            <person name="Bills G."/>
            <person name="Bluhm B."/>
            <person name="Cannon C."/>
            <person name="Castanera R."/>
            <person name="Culley D."/>
            <person name="Daum C."/>
            <person name="Ezra D."/>
            <person name="Gonzalez J."/>
            <person name="Henrissat B."/>
            <person name="Kuo A."/>
            <person name="Liang C."/>
            <person name="Lipzen A."/>
            <person name="Lutzoni F."/>
            <person name="Magnuson J."/>
            <person name="Mondo S."/>
            <person name="Nolan M."/>
            <person name="Ohm R."/>
            <person name="Pangilinan J."/>
            <person name="Park H.-J."/>
            <person name="Ramirez L."/>
            <person name="Alfaro M."/>
            <person name="Sun H."/>
            <person name="Tritt A."/>
            <person name="Yoshinaga Y."/>
            <person name="Zwiers L.-H."/>
            <person name="Turgeon B."/>
            <person name="Goodwin S."/>
            <person name="Spatafora J."/>
            <person name="Crous P."/>
            <person name="Grigoriev I."/>
        </authorList>
    </citation>
    <scope>NUCLEOTIDE SEQUENCE</scope>
    <source>
        <strain evidence="18">CBS 109.77</strain>
    </source>
</reference>
<dbReference type="InterPro" id="IPR001384">
    <property type="entry name" value="Peptidase_M35"/>
</dbReference>
<evidence type="ECO:0000256" key="6">
    <source>
        <dbReference type="ARBA" id="ARBA00022685"/>
    </source>
</evidence>
<evidence type="ECO:0000256" key="1">
    <source>
        <dbReference type="ARBA" id="ARBA00001187"/>
    </source>
</evidence>
<evidence type="ECO:0000256" key="12">
    <source>
        <dbReference type="ARBA" id="ARBA00023145"/>
    </source>
</evidence>
<feature type="signal peptide" evidence="16">
    <location>
        <begin position="1"/>
        <end position="15"/>
    </location>
</feature>
<evidence type="ECO:0000313" key="19">
    <source>
        <dbReference type="Proteomes" id="UP000799757"/>
    </source>
</evidence>
<evidence type="ECO:0000256" key="10">
    <source>
        <dbReference type="ARBA" id="ARBA00022833"/>
    </source>
</evidence>
<evidence type="ECO:0000256" key="5">
    <source>
        <dbReference type="ARBA" id="ARBA00022670"/>
    </source>
</evidence>
<comment type="function">
    <text evidence="15">Secreted metalloproteinase that allows assimilation of proteinaceous substrates. Shows high activities on basic nuclear substrates such as histone and protamine.</text>
</comment>
<keyword evidence="5 15" id="KW-0645">Protease</keyword>
<gene>
    <name evidence="18" type="ORF">K505DRAFT_368415</name>
</gene>
<evidence type="ECO:0000256" key="15">
    <source>
        <dbReference type="RuleBase" id="RU361126"/>
    </source>
</evidence>
<dbReference type="PANTHER" id="PTHR37016">
    <property type="match status" value="1"/>
</dbReference>
<dbReference type="GO" id="GO:0006508">
    <property type="term" value="P:proteolysis"/>
    <property type="evidence" value="ECO:0007669"/>
    <property type="project" value="UniProtKB-KW"/>
</dbReference>
<dbReference type="GO" id="GO:0004222">
    <property type="term" value="F:metalloendopeptidase activity"/>
    <property type="evidence" value="ECO:0007669"/>
    <property type="project" value="InterPro"/>
</dbReference>
<dbReference type="SMART" id="SM01351">
    <property type="entry name" value="Aspzincin_M35"/>
    <property type="match status" value="1"/>
</dbReference>
<evidence type="ECO:0000256" key="11">
    <source>
        <dbReference type="ARBA" id="ARBA00023049"/>
    </source>
</evidence>
<evidence type="ECO:0000256" key="3">
    <source>
        <dbReference type="ARBA" id="ARBA00010279"/>
    </source>
</evidence>
<sequence>MKVLSIATLVSLASAVSIDLAKRESPLDVKLEMTGNTAVKAFITNTGSTDLKVFKTGTFLKDTPVEKLKVFQGDAQVPFDGIRLRITTASIAEEAFQIISVGETVEKEFDIAEMHDVSVGGSFDVVSSGTLSIAEVNSTELTGTVSFSSNVVTIEVDGEAAKKTRRNFLNKRTVVQSGCTGTQRTATVNAIANARTLALAAASAANSNNAKMTEYFKSSTAATKSTVVGVFNKIASEAASTTSGASKTYCTDIYPACDSNTLAYTLPSGSYIVNCPIYFSGLTALTRTCHAQDQATTTLHEMTHLTQVKGTDDYGTYGYADSIALSAARALNHADTYSLFANAIYAGC</sequence>
<feature type="binding site" evidence="14">
    <location>
        <position position="313"/>
    </location>
    <ligand>
        <name>Zn(2+)</name>
        <dbReference type="ChEBI" id="CHEBI:29105"/>
        <note>catalytic</note>
    </ligand>
</feature>
<evidence type="ECO:0000256" key="16">
    <source>
        <dbReference type="SAM" id="SignalP"/>
    </source>
</evidence>
<dbReference type="PRINTS" id="PR00768">
    <property type="entry name" value="DEUTEROLYSIN"/>
</dbReference>
<comment type="cofactor">
    <cofactor evidence="14 15">
        <name>Zn(2+)</name>
        <dbReference type="ChEBI" id="CHEBI:29105"/>
    </cofactor>
    <text evidence="14 15">Binds 1 zinc ion per subunit.</text>
</comment>